<proteinExistence type="predicted"/>
<keyword evidence="1" id="KW-0472">Membrane</keyword>
<feature type="transmembrane region" description="Helical" evidence="1">
    <location>
        <begin position="7"/>
        <end position="29"/>
    </location>
</feature>
<feature type="transmembrane region" description="Helical" evidence="1">
    <location>
        <begin position="180"/>
        <end position="204"/>
    </location>
</feature>
<keyword evidence="1" id="KW-0812">Transmembrane</keyword>
<feature type="transmembrane region" description="Helical" evidence="1">
    <location>
        <begin position="93"/>
        <end position="112"/>
    </location>
</feature>
<organism evidence="2 3">
    <name type="scientific">Thomasclavelia ramosa</name>
    <dbReference type="NCBI Taxonomy" id="1547"/>
    <lineage>
        <taxon>Bacteria</taxon>
        <taxon>Bacillati</taxon>
        <taxon>Bacillota</taxon>
        <taxon>Erysipelotrichia</taxon>
        <taxon>Erysipelotrichales</taxon>
        <taxon>Coprobacillaceae</taxon>
        <taxon>Thomasclavelia</taxon>
    </lineage>
</organism>
<dbReference type="InterPro" id="IPR010178">
    <property type="entry name" value="Lit"/>
</dbReference>
<sequence length="216" mass="25308">MSYNKKDIFLATMLMLFIISLAIVFTVFFKQLYYLDINYLGIDLTSGMSVETIKKNYDVLIAYQSIFYRGTLNLPDFVISTNGRIHFEEVKTIFEAIQVIMVVSGLISLPLVIRRFKEKEYRFLKLTGLITIIVPAMLGFVVALDFESAFITFHQIVFRNNYWVFDYRSDPVINILPETFFMHCFIMIVIIVITLAGLCLFYYYHKQKQIINDTIE</sequence>
<evidence type="ECO:0000313" key="2">
    <source>
        <dbReference type="EMBL" id="RGD85027.1"/>
    </source>
</evidence>
<protein>
    <submittedName>
        <fullName evidence="2">TIGR01906 family membrane protein</fullName>
    </submittedName>
</protein>
<gene>
    <name evidence="2" type="ORF">DXB93_09560</name>
</gene>
<accession>A0A3E3ECV1</accession>
<dbReference type="RefSeq" id="WP_117581468.1">
    <property type="nucleotide sequence ID" value="NZ_QUSL01000013.1"/>
</dbReference>
<dbReference type="NCBIfam" id="TIGR01906">
    <property type="entry name" value="integ_TIGR01906"/>
    <property type="match status" value="1"/>
</dbReference>
<evidence type="ECO:0000256" key="1">
    <source>
        <dbReference type="SAM" id="Phobius"/>
    </source>
</evidence>
<evidence type="ECO:0000313" key="3">
    <source>
        <dbReference type="Proteomes" id="UP000261032"/>
    </source>
</evidence>
<dbReference type="EMBL" id="QUSL01000013">
    <property type="protein sequence ID" value="RGD85027.1"/>
    <property type="molecule type" value="Genomic_DNA"/>
</dbReference>
<feature type="transmembrane region" description="Helical" evidence="1">
    <location>
        <begin position="124"/>
        <end position="144"/>
    </location>
</feature>
<reference evidence="2 3" key="1">
    <citation type="submission" date="2018-08" db="EMBL/GenBank/DDBJ databases">
        <title>A genome reference for cultivated species of the human gut microbiota.</title>
        <authorList>
            <person name="Zou Y."/>
            <person name="Xue W."/>
            <person name="Luo G."/>
        </authorList>
    </citation>
    <scope>NUCLEOTIDE SEQUENCE [LARGE SCALE GENOMIC DNA]</scope>
    <source>
        <strain evidence="2 3">OM06-4</strain>
    </source>
</reference>
<dbReference type="Pfam" id="PF07314">
    <property type="entry name" value="Lit"/>
    <property type="match status" value="1"/>
</dbReference>
<dbReference type="Proteomes" id="UP000261032">
    <property type="component" value="Unassembled WGS sequence"/>
</dbReference>
<dbReference type="AlphaFoldDB" id="A0A3E3ECV1"/>
<keyword evidence="1" id="KW-1133">Transmembrane helix</keyword>
<comment type="caution">
    <text evidence="2">The sequence shown here is derived from an EMBL/GenBank/DDBJ whole genome shotgun (WGS) entry which is preliminary data.</text>
</comment>
<name>A0A3E3ECV1_9FIRM</name>